<organism evidence="1 2">
    <name type="scientific">Segatella copri</name>
    <dbReference type="NCBI Taxonomy" id="165179"/>
    <lineage>
        <taxon>Bacteria</taxon>
        <taxon>Pseudomonadati</taxon>
        <taxon>Bacteroidota</taxon>
        <taxon>Bacteroidia</taxon>
        <taxon>Bacteroidales</taxon>
        <taxon>Prevotellaceae</taxon>
        <taxon>Segatella</taxon>
    </lineage>
</organism>
<dbReference type="EMBL" id="QSAG01000065">
    <property type="protein sequence ID" value="RGW39041.1"/>
    <property type="molecule type" value="Genomic_DNA"/>
</dbReference>
<proteinExistence type="predicted"/>
<dbReference type="Proteomes" id="UP000283785">
    <property type="component" value="Unassembled WGS sequence"/>
</dbReference>
<sequence>MDYLPFISSFEMLDDKTRKLLLSNPIVTSFEDDDLKQFQKIQRICYMHDNCCAIIYVGYMYTTIAYMIQLSNLYINTVNEFGKIDFENNQFYLDINKGKKYIPYFTTLFLKRQCLEEPYFLINGEAGEIFVAQQFYVDDIKTQTDFTKRVYGLFQIGRKLYQEQEKAKVNLKKVSYAREIAMGIKFLLHFT</sequence>
<reference evidence="1 2" key="1">
    <citation type="submission" date="2018-08" db="EMBL/GenBank/DDBJ databases">
        <title>A genome reference for cultivated species of the human gut microbiota.</title>
        <authorList>
            <person name="Zou Y."/>
            <person name="Xue W."/>
            <person name="Luo G."/>
        </authorList>
    </citation>
    <scope>NUCLEOTIDE SEQUENCE [LARGE SCALE GENOMIC DNA]</scope>
    <source>
        <strain evidence="1 2">AF12-50</strain>
    </source>
</reference>
<accession>A0AA92TX22</accession>
<dbReference type="AlphaFoldDB" id="A0AA92TX22"/>
<protein>
    <submittedName>
        <fullName evidence="1">Uncharacterized protein</fullName>
    </submittedName>
</protein>
<evidence type="ECO:0000313" key="1">
    <source>
        <dbReference type="EMBL" id="RGW39041.1"/>
    </source>
</evidence>
<name>A0AA92TX22_9BACT</name>
<evidence type="ECO:0000313" key="2">
    <source>
        <dbReference type="Proteomes" id="UP000283785"/>
    </source>
</evidence>
<comment type="caution">
    <text evidence="1">The sequence shown here is derived from an EMBL/GenBank/DDBJ whole genome shotgun (WGS) entry which is preliminary data.</text>
</comment>
<gene>
    <name evidence="1" type="ORF">DWV76_16280</name>
</gene>